<evidence type="ECO:0000256" key="6">
    <source>
        <dbReference type="ARBA" id="ARBA00011893"/>
    </source>
</evidence>
<dbReference type="EMBL" id="CP001700">
    <property type="protein sequence ID" value="ACU71276.1"/>
    <property type="molecule type" value="Genomic_DNA"/>
</dbReference>
<dbReference type="STRING" id="479433.Caci_2358"/>
<comment type="pathway">
    <text evidence="4 11">Purine metabolism; AMP biosynthesis via salvage pathway; AMP from adenine: step 1/1.</text>
</comment>
<dbReference type="PANTHER" id="PTHR32315">
    <property type="entry name" value="ADENINE PHOSPHORIBOSYLTRANSFERASE"/>
    <property type="match status" value="1"/>
</dbReference>
<comment type="similarity">
    <text evidence="5 11">Belongs to the purine/pyrimidine phosphoribosyltransferase family.</text>
</comment>
<dbReference type="CDD" id="cd06223">
    <property type="entry name" value="PRTases_typeI"/>
    <property type="match status" value="1"/>
</dbReference>
<proteinExistence type="inferred from homology"/>
<organism evidence="13 14">
    <name type="scientific">Catenulispora acidiphila (strain DSM 44928 / JCM 14897 / NBRC 102108 / NRRL B-24433 / ID139908)</name>
    <dbReference type="NCBI Taxonomy" id="479433"/>
    <lineage>
        <taxon>Bacteria</taxon>
        <taxon>Bacillati</taxon>
        <taxon>Actinomycetota</taxon>
        <taxon>Actinomycetes</taxon>
        <taxon>Catenulisporales</taxon>
        <taxon>Catenulisporaceae</taxon>
        <taxon>Catenulispora</taxon>
    </lineage>
</organism>
<evidence type="ECO:0000256" key="10">
    <source>
        <dbReference type="ARBA" id="ARBA00022726"/>
    </source>
</evidence>
<keyword evidence="7 11" id="KW-0963">Cytoplasm</keyword>
<comment type="subcellular location">
    <subcellularLocation>
        <location evidence="3 11">Cytoplasm</location>
    </subcellularLocation>
</comment>
<sequence>MSFPENPSGEDLSKVLATRILDVPDYPKPGVVFKDITPLLGDPESFALVVGAMAEQVRAAGATRVAGLEARGFILAAPVALAAGVGFVPVRKAGKLPRATYREDYVLEYATATIEVHRDAFAPGERVMIVDDILATGGTAVAAANLVRDAGAVPVGLSVLMELDFLQGRRRFAKAVPDAGIATLLAV</sequence>
<dbReference type="GO" id="GO:0006168">
    <property type="term" value="P:adenine salvage"/>
    <property type="evidence" value="ECO:0007669"/>
    <property type="project" value="InterPro"/>
</dbReference>
<feature type="domain" description="Phosphoribosyltransferase" evidence="12">
    <location>
        <begin position="48"/>
        <end position="161"/>
    </location>
</feature>
<dbReference type="InterPro" id="IPR029057">
    <property type="entry name" value="PRTase-like"/>
</dbReference>
<dbReference type="EC" id="2.4.2.7" evidence="6 11"/>
<gene>
    <name evidence="11" type="primary">apt</name>
    <name evidence="13" type="ordered locus">Caci_2358</name>
</gene>
<dbReference type="GO" id="GO:0044209">
    <property type="term" value="P:AMP salvage"/>
    <property type="evidence" value="ECO:0007669"/>
    <property type="project" value="UniProtKB-UniRule"/>
</dbReference>
<evidence type="ECO:0000313" key="13">
    <source>
        <dbReference type="EMBL" id="ACU71276.1"/>
    </source>
</evidence>
<dbReference type="GO" id="GO:0016208">
    <property type="term" value="F:AMP binding"/>
    <property type="evidence" value="ECO:0007669"/>
    <property type="project" value="TreeGrafter"/>
</dbReference>
<dbReference type="NCBIfam" id="NF002634">
    <property type="entry name" value="PRK02304.1-3"/>
    <property type="match status" value="1"/>
</dbReference>
<dbReference type="HOGENOM" id="CLU_063339_3_0_11"/>
<dbReference type="KEGG" id="cai:Caci_2358"/>
<accession>C7QJQ3</accession>
<evidence type="ECO:0000256" key="5">
    <source>
        <dbReference type="ARBA" id="ARBA00008391"/>
    </source>
</evidence>
<evidence type="ECO:0000259" key="12">
    <source>
        <dbReference type="Pfam" id="PF00156"/>
    </source>
</evidence>
<dbReference type="GO" id="GO:0002055">
    <property type="term" value="F:adenine binding"/>
    <property type="evidence" value="ECO:0007669"/>
    <property type="project" value="TreeGrafter"/>
</dbReference>
<evidence type="ECO:0000256" key="8">
    <source>
        <dbReference type="ARBA" id="ARBA00022676"/>
    </source>
</evidence>
<evidence type="ECO:0000256" key="7">
    <source>
        <dbReference type="ARBA" id="ARBA00022490"/>
    </source>
</evidence>
<evidence type="ECO:0000256" key="11">
    <source>
        <dbReference type="HAMAP-Rule" id="MF_00004"/>
    </source>
</evidence>
<dbReference type="NCBIfam" id="TIGR01090">
    <property type="entry name" value="apt"/>
    <property type="match status" value="1"/>
</dbReference>
<comment type="catalytic activity">
    <reaction evidence="1 11">
        <text>AMP + diphosphate = 5-phospho-alpha-D-ribose 1-diphosphate + adenine</text>
        <dbReference type="Rhea" id="RHEA:16609"/>
        <dbReference type="ChEBI" id="CHEBI:16708"/>
        <dbReference type="ChEBI" id="CHEBI:33019"/>
        <dbReference type="ChEBI" id="CHEBI:58017"/>
        <dbReference type="ChEBI" id="CHEBI:456215"/>
        <dbReference type="EC" id="2.4.2.7"/>
    </reaction>
</comment>
<dbReference type="UniPathway" id="UPA00588">
    <property type="reaction ID" value="UER00646"/>
</dbReference>
<evidence type="ECO:0000256" key="1">
    <source>
        <dbReference type="ARBA" id="ARBA00000868"/>
    </source>
</evidence>
<dbReference type="InterPro" id="IPR050054">
    <property type="entry name" value="UPRTase/APRTase"/>
</dbReference>
<dbReference type="GO" id="GO:0003999">
    <property type="term" value="F:adenine phosphoribosyltransferase activity"/>
    <property type="evidence" value="ECO:0007669"/>
    <property type="project" value="UniProtKB-UniRule"/>
</dbReference>
<evidence type="ECO:0000256" key="4">
    <source>
        <dbReference type="ARBA" id="ARBA00004659"/>
    </source>
</evidence>
<evidence type="ECO:0000256" key="9">
    <source>
        <dbReference type="ARBA" id="ARBA00022679"/>
    </source>
</evidence>
<keyword evidence="14" id="KW-1185">Reference proteome</keyword>
<dbReference type="SUPFAM" id="SSF53271">
    <property type="entry name" value="PRTase-like"/>
    <property type="match status" value="1"/>
</dbReference>
<comment type="subunit">
    <text evidence="11">Homodimer.</text>
</comment>
<dbReference type="InParanoid" id="C7QJQ3"/>
<dbReference type="RefSeq" id="WP_012786569.1">
    <property type="nucleotide sequence ID" value="NC_013131.1"/>
</dbReference>
<dbReference type="OrthoDB" id="9803963at2"/>
<keyword evidence="9 11" id="KW-0808">Transferase</keyword>
<dbReference type="InterPro" id="IPR005764">
    <property type="entry name" value="Ade_phspho_trans"/>
</dbReference>
<dbReference type="FunCoup" id="C7QJQ3">
    <property type="interactions" value="260"/>
</dbReference>
<dbReference type="FunFam" id="3.40.50.2020:FF:000021">
    <property type="entry name" value="Adenine phosphoribosyltransferase"/>
    <property type="match status" value="1"/>
</dbReference>
<dbReference type="HAMAP" id="MF_00004">
    <property type="entry name" value="Aden_phosphoribosyltr"/>
    <property type="match status" value="1"/>
</dbReference>
<dbReference type="InterPro" id="IPR000836">
    <property type="entry name" value="PRTase_dom"/>
</dbReference>
<keyword evidence="8 11" id="KW-0328">Glycosyltransferase</keyword>
<dbReference type="PANTHER" id="PTHR32315:SF3">
    <property type="entry name" value="ADENINE PHOSPHORIBOSYLTRANSFERASE"/>
    <property type="match status" value="1"/>
</dbReference>
<dbReference type="eggNOG" id="COG0503">
    <property type="taxonomic scope" value="Bacteria"/>
</dbReference>
<dbReference type="AlphaFoldDB" id="C7QJQ3"/>
<keyword evidence="10 11" id="KW-0660">Purine salvage</keyword>
<dbReference type="Gene3D" id="3.40.50.2020">
    <property type="match status" value="1"/>
</dbReference>
<dbReference type="NCBIfam" id="NF002636">
    <property type="entry name" value="PRK02304.1-5"/>
    <property type="match status" value="1"/>
</dbReference>
<dbReference type="GO" id="GO:0006166">
    <property type="term" value="P:purine ribonucleoside salvage"/>
    <property type="evidence" value="ECO:0007669"/>
    <property type="project" value="UniProtKB-UniRule"/>
</dbReference>
<dbReference type="GO" id="GO:0005737">
    <property type="term" value="C:cytoplasm"/>
    <property type="evidence" value="ECO:0007669"/>
    <property type="project" value="UniProtKB-SubCell"/>
</dbReference>
<reference evidence="13 14" key="1">
    <citation type="journal article" date="2009" name="Stand. Genomic Sci.">
        <title>Complete genome sequence of Catenulispora acidiphila type strain (ID 139908).</title>
        <authorList>
            <person name="Copeland A."/>
            <person name="Lapidus A."/>
            <person name="Glavina Del Rio T."/>
            <person name="Nolan M."/>
            <person name="Lucas S."/>
            <person name="Chen F."/>
            <person name="Tice H."/>
            <person name="Cheng J.F."/>
            <person name="Bruce D."/>
            <person name="Goodwin L."/>
            <person name="Pitluck S."/>
            <person name="Mikhailova N."/>
            <person name="Pati A."/>
            <person name="Ivanova N."/>
            <person name="Mavromatis K."/>
            <person name="Chen A."/>
            <person name="Palaniappan K."/>
            <person name="Chain P."/>
            <person name="Land M."/>
            <person name="Hauser L."/>
            <person name="Chang Y.J."/>
            <person name="Jeffries C.D."/>
            <person name="Chertkov O."/>
            <person name="Brettin T."/>
            <person name="Detter J.C."/>
            <person name="Han C."/>
            <person name="Ali Z."/>
            <person name="Tindall B.J."/>
            <person name="Goker M."/>
            <person name="Bristow J."/>
            <person name="Eisen J.A."/>
            <person name="Markowitz V."/>
            <person name="Hugenholtz P."/>
            <person name="Kyrpides N.C."/>
            <person name="Klenk H.P."/>
        </authorList>
    </citation>
    <scope>NUCLEOTIDE SEQUENCE [LARGE SCALE GENOMIC DNA]</scope>
    <source>
        <strain evidence="14">DSM 44928 / JCM 14897 / NBRC 102108 / NRRL B-24433 / ID139908</strain>
    </source>
</reference>
<protein>
    <recommendedName>
        <fullName evidence="6 11">Adenine phosphoribosyltransferase</fullName>
        <shortName evidence="11">APRT</shortName>
        <ecNumber evidence="6 11">2.4.2.7</ecNumber>
    </recommendedName>
</protein>
<evidence type="ECO:0000313" key="14">
    <source>
        <dbReference type="Proteomes" id="UP000000851"/>
    </source>
</evidence>
<name>C7QJQ3_CATAD</name>
<evidence type="ECO:0000256" key="2">
    <source>
        <dbReference type="ARBA" id="ARBA00003968"/>
    </source>
</evidence>
<evidence type="ECO:0000256" key="3">
    <source>
        <dbReference type="ARBA" id="ARBA00004496"/>
    </source>
</evidence>
<dbReference type="Pfam" id="PF00156">
    <property type="entry name" value="Pribosyltran"/>
    <property type="match status" value="1"/>
</dbReference>
<dbReference type="Proteomes" id="UP000000851">
    <property type="component" value="Chromosome"/>
</dbReference>
<comment type="function">
    <text evidence="2 11">Catalyzes a salvage reaction resulting in the formation of AMP, that is energically less costly than de novo synthesis.</text>
</comment>